<dbReference type="InterPro" id="IPR035948">
    <property type="entry name" value="YwqG-like_sf"/>
</dbReference>
<dbReference type="EMBL" id="DS114384">
    <property type="protein sequence ID" value="EAX87875.1"/>
    <property type="molecule type" value="Genomic_DNA"/>
</dbReference>
<name>A2G4P4_TRIV3</name>
<sequence length="257" mass="29482">MSSDKKILDQYDVSALSDEQKRYIYYADSVGQVKNGIFLECDFKDADKPAVSKFGGSVPYLPKEVGDNFIPICEDCNQQMEVLGQLYIPDLPPVVQRKFPVELQESLIVLFLCGDDLPIDSENILKCRIYSKEEIPNLKLEPVKTDNPYIQSAIFSKYIVQPVINSSGFPDITREFPDLDYWEVPQKLRNTKSLCYFDGFPEFVQFPEEPSVPATYIMNLEGDDQTSFTMMWGDAGTAQLWISNDKPYTFYLIWQCC</sequence>
<organism evidence="1 2">
    <name type="scientific">Trichomonas vaginalis (strain ATCC PRA-98 / G3)</name>
    <dbReference type="NCBI Taxonomy" id="412133"/>
    <lineage>
        <taxon>Eukaryota</taxon>
        <taxon>Metamonada</taxon>
        <taxon>Parabasalia</taxon>
        <taxon>Trichomonadida</taxon>
        <taxon>Trichomonadidae</taxon>
        <taxon>Trichomonas</taxon>
    </lineage>
</organism>
<dbReference type="InterPro" id="IPR015315">
    <property type="entry name" value="DUF1963"/>
</dbReference>
<keyword evidence="2" id="KW-1185">Reference proteome</keyword>
<evidence type="ECO:0000313" key="1">
    <source>
        <dbReference type="EMBL" id="EAX87875.1"/>
    </source>
</evidence>
<dbReference type="VEuPathDB" id="TrichDB:TVAGG3_0348600"/>
<dbReference type="Gene3D" id="2.30.320.10">
    <property type="entry name" value="YwqG-like"/>
    <property type="match status" value="1"/>
</dbReference>
<dbReference type="KEGG" id="tva:4745529"/>
<dbReference type="AlphaFoldDB" id="A2G4P4"/>
<protein>
    <recommendedName>
        <fullName evidence="3">DUF1963 domain-containing protein</fullName>
    </recommendedName>
</protein>
<dbReference type="Pfam" id="PF09234">
    <property type="entry name" value="DUF1963"/>
    <property type="match status" value="1"/>
</dbReference>
<dbReference type="Proteomes" id="UP000001542">
    <property type="component" value="Unassembled WGS sequence"/>
</dbReference>
<reference evidence="1" key="2">
    <citation type="journal article" date="2007" name="Science">
        <title>Draft genome sequence of the sexually transmitted pathogen Trichomonas vaginalis.</title>
        <authorList>
            <person name="Carlton J.M."/>
            <person name="Hirt R.P."/>
            <person name="Silva J.C."/>
            <person name="Delcher A.L."/>
            <person name="Schatz M."/>
            <person name="Zhao Q."/>
            <person name="Wortman J.R."/>
            <person name="Bidwell S.L."/>
            <person name="Alsmark U.C.M."/>
            <person name="Besteiro S."/>
            <person name="Sicheritz-Ponten T."/>
            <person name="Noel C.J."/>
            <person name="Dacks J.B."/>
            <person name="Foster P.G."/>
            <person name="Simillion C."/>
            <person name="Van de Peer Y."/>
            <person name="Miranda-Saavedra D."/>
            <person name="Barton G.J."/>
            <person name="Westrop G.D."/>
            <person name="Mueller S."/>
            <person name="Dessi D."/>
            <person name="Fiori P.L."/>
            <person name="Ren Q."/>
            <person name="Paulsen I."/>
            <person name="Zhang H."/>
            <person name="Bastida-Corcuera F.D."/>
            <person name="Simoes-Barbosa A."/>
            <person name="Brown M.T."/>
            <person name="Hayes R.D."/>
            <person name="Mukherjee M."/>
            <person name="Okumura C.Y."/>
            <person name="Schneider R."/>
            <person name="Smith A.J."/>
            <person name="Vanacova S."/>
            <person name="Villalvazo M."/>
            <person name="Haas B.J."/>
            <person name="Pertea M."/>
            <person name="Feldblyum T.V."/>
            <person name="Utterback T.R."/>
            <person name="Shu C.L."/>
            <person name="Osoegawa K."/>
            <person name="de Jong P.J."/>
            <person name="Hrdy I."/>
            <person name="Horvathova L."/>
            <person name="Zubacova Z."/>
            <person name="Dolezal P."/>
            <person name="Malik S.B."/>
            <person name="Logsdon J.M. Jr."/>
            <person name="Henze K."/>
            <person name="Gupta A."/>
            <person name="Wang C.C."/>
            <person name="Dunne R.L."/>
            <person name="Upcroft J.A."/>
            <person name="Upcroft P."/>
            <person name="White O."/>
            <person name="Salzberg S.L."/>
            <person name="Tang P."/>
            <person name="Chiu C.-H."/>
            <person name="Lee Y.-S."/>
            <person name="Embley T.M."/>
            <person name="Coombs G.H."/>
            <person name="Mottram J.C."/>
            <person name="Tachezy J."/>
            <person name="Fraser-Liggett C.M."/>
            <person name="Johnson P.J."/>
        </authorList>
    </citation>
    <scope>NUCLEOTIDE SEQUENCE [LARGE SCALE GENOMIC DNA]</scope>
    <source>
        <strain evidence="1">G3</strain>
    </source>
</reference>
<reference evidence="1" key="1">
    <citation type="submission" date="2006-10" db="EMBL/GenBank/DDBJ databases">
        <authorList>
            <person name="Amadeo P."/>
            <person name="Zhao Q."/>
            <person name="Wortman J."/>
            <person name="Fraser-Liggett C."/>
            <person name="Carlton J."/>
        </authorList>
    </citation>
    <scope>NUCLEOTIDE SEQUENCE</scope>
    <source>
        <strain evidence="1">G3</strain>
    </source>
</reference>
<evidence type="ECO:0000313" key="2">
    <source>
        <dbReference type="Proteomes" id="UP000001542"/>
    </source>
</evidence>
<dbReference type="RefSeq" id="XP_001300805.1">
    <property type="nucleotide sequence ID" value="XM_001300804.1"/>
</dbReference>
<dbReference type="InParanoid" id="A2G4P4"/>
<evidence type="ECO:0008006" key="3">
    <source>
        <dbReference type="Google" id="ProtNLM"/>
    </source>
</evidence>
<dbReference type="VEuPathDB" id="TrichDB:TVAG_293380"/>
<gene>
    <name evidence="1" type="ORF">TVAG_293380</name>
</gene>
<proteinExistence type="predicted"/>
<dbReference type="SUPFAM" id="SSF103032">
    <property type="entry name" value="Hypothetical protein YwqG"/>
    <property type="match status" value="1"/>
</dbReference>
<accession>A2G4P4</accession>
<dbReference type="OrthoDB" id="10616889at2759"/>